<name>A0A9P9FUG7_9HYPO</name>
<dbReference type="PANTHER" id="PTHR46411">
    <property type="entry name" value="FAMILY ATPASE, PUTATIVE-RELATED"/>
    <property type="match status" value="1"/>
</dbReference>
<evidence type="ECO:0000259" key="2">
    <source>
        <dbReference type="SMART" id="SM00382"/>
    </source>
</evidence>
<feature type="region of interest" description="Disordered" evidence="1">
    <location>
        <begin position="314"/>
        <end position="334"/>
    </location>
</feature>
<dbReference type="AlphaFoldDB" id="A0A9P9FUG7"/>
<dbReference type="PANTHER" id="PTHR46411:SF3">
    <property type="entry name" value="AAA+ ATPASE DOMAIN-CONTAINING PROTEIN"/>
    <property type="match status" value="1"/>
</dbReference>
<dbReference type="Pfam" id="PF23232">
    <property type="entry name" value="AAA_lid_13"/>
    <property type="match status" value="1"/>
</dbReference>
<feature type="domain" description="AAA+ ATPase" evidence="2">
    <location>
        <begin position="415"/>
        <end position="542"/>
    </location>
</feature>
<keyword evidence="3" id="KW-0378">Hydrolase</keyword>
<accession>A0A9P9FUG7</accession>
<proteinExistence type="predicted"/>
<dbReference type="InterPro" id="IPR056599">
    <property type="entry name" value="AAA_lid_fung"/>
</dbReference>
<sequence>MVAEADSIGSKCEIMTFYNHSSDPCDRFPKWSEFEDLVAEERRIRELGKAFAVIHRRSKVEREFGETWMTHSIEAQSPRLQKLLDVVFQDYPSWYPDATPYAVGPPFKPYVHRWNKILELGEGLDEKIADEVQLLRGALEPLISSHLADLSRARAKGTISFESLWLILSPGCLMVSCEKGYTCLSKLVTVEFVQGQKPGDSCWILKSLRVNWNGSHCGLERQVAIIPKFVDSIQVTKLTTYPLEFAPDREHIEAKLLARGRKFEALRGLHVKTCQGKKYTREYNPVQHRYDEAEKPISGRIIVDAYAHYKVQEQVPPARSKKREDKSKSVGRSEDLSPLTDLECLLAVPRVKGLDLSTKEWSEFNVDEIDEVEWNLSPYNNLVLPEGEKELIMAFTDRDPADADHFDDFMAHKGEGIIILLCGPPGVGKTLTAEAVAEKSRVPLYIMSAGDLGTDAAKVESHLLQALECCQLWNAVLLIDEADVFLETRDSNSLDRNELVSIFLRRLEYYRGLMFLTTNRFNAIDPAFKSRLDLILPYSDLDESSRRKVWVNFIQKLGPGVASISEEDYDQLAKTELNGREIKNSIKMALVLAKRDKPLRLKHLTTVVNIHTRVETLV</sequence>
<feature type="compositionally biased region" description="Basic and acidic residues" evidence="1">
    <location>
        <begin position="322"/>
        <end position="334"/>
    </location>
</feature>
<protein>
    <submittedName>
        <fullName evidence="3">P-loop containing nucleoside triphosphate hydrolase protein</fullName>
    </submittedName>
</protein>
<dbReference type="SMART" id="SM00382">
    <property type="entry name" value="AAA"/>
    <property type="match status" value="1"/>
</dbReference>
<dbReference type="InterPro" id="IPR027417">
    <property type="entry name" value="P-loop_NTPase"/>
</dbReference>
<evidence type="ECO:0000313" key="3">
    <source>
        <dbReference type="EMBL" id="KAH7176177.1"/>
    </source>
</evidence>
<dbReference type="GO" id="GO:0005524">
    <property type="term" value="F:ATP binding"/>
    <property type="evidence" value="ECO:0007669"/>
    <property type="project" value="InterPro"/>
</dbReference>
<organism evidence="3 4">
    <name type="scientific">Dactylonectria macrodidyma</name>
    <dbReference type="NCBI Taxonomy" id="307937"/>
    <lineage>
        <taxon>Eukaryota</taxon>
        <taxon>Fungi</taxon>
        <taxon>Dikarya</taxon>
        <taxon>Ascomycota</taxon>
        <taxon>Pezizomycotina</taxon>
        <taxon>Sordariomycetes</taxon>
        <taxon>Hypocreomycetidae</taxon>
        <taxon>Hypocreales</taxon>
        <taxon>Nectriaceae</taxon>
        <taxon>Dactylonectria</taxon>
    </lineage>
</organism>
<dbReference type="EMBL" id="JAGMUV010000001">
    <property type="protein sequence ID" value="KAH7176177.1"/>
    <property type="molecule type" value="Genomic_DNA"/>
</dbReference>
<dbReference type="GO" id="GO:0016887">
    <property type="term" value="F:ATP hydrolysis activity"/>
    <property type="evidence" value="ECO:0007669"/>
    <property type="project" value="InterPro"/>
</dbReference>
<dbReference type="Pfam" id="PF22942">
    <property type="entry name" value="DUF7025"/>
    <property type="match status" value="1"/>
</dbReference>
<dbReference type="InterPro" id="IPR003593">
    <property type="entry name" value="AAA+_ATPase"/>
</dbReference>
<evidence type="ECO:0000256" key="1">
    <source>
        <dbReference type="SAM" id="MobiDB-lite"/>
    </source>
</evidence>
<dbReference type="Gene3D" id="3.40.50.300">
    <property type="entry name" value="P-loop containing nucleotide triphosphate hydrolases"/>
    <property type="match status" value="1"/>
</dbReference>
<dbReference type="OrthoDB" id="5099298at2759"/>
<comment type="caution">
    <text evidence="3">The sequence shown here is derived from an EMBL/GenBank/DDBJ whole genome shotgun (WGS) entry which is preliminary data.</text>
</comment>
<dbReference type="InterPro" id="IPR054289">
    <property type="entry name" value="DUF7025"/>
</dbReference>
<dbReference type="Pfam" id="PF00004">
    <property type="entry name" value="AAA"/>
    <property type="match status" value="1"/>
</dbReference>
<evidence type="ECO:0000313" key="4">
    <source>
        <dbReference type="Proteomes" id="UP000738349"/>
    </source>
</evidence>
<dbReference type="Proteomes" id="UP000738349">
    <property type="component" value="Unassembled WGS sequence"/>
</dbReference>
<reference evidence="3" key="1">
    <citation type="journal article" date="2021" name="Nat. Commun.">
        <title>Genetic determinants of endophytism in the Arabidopsis root mycobiome.</title>
        <authorList>
            <person name="Mesny F."/>
            <person name="Miyauchi S."/>
            <person name="Thiergart T."/>
            <person name="Pickel B."/>
            <person name="Atanasova L."/>
            <person name="Karlsson M."/>
            <person name="Huettel B."/>
            <person name="Barry K.W."/>
            <person name="Haridas S."/>
            <person name="Chen C."/>
            <person name="Bauer D."/>
            <person name="Andreopoulos W."/>
            <person name="Pangilinan J."/>
            <person name="LaButti K."/>
            <person name="Riley R."/>
            <person name="Lipzen A."/>
            <person name="Clum A."/>
            <person name="Drula E."/>
            <person name="Henrissat B."/>
            <person name="Kohler A."/>
            <person name="Grigoriev I.V."/>
            <person name="Martin F.M."/>
            <person name="Hacquard S."/>
        </authorList>
    </citation>
    <scope>NUCLEOTIDE SEQUENCE</scope>
    <source>
        <strain evidence="3">MPI-CAGE-AT-0147</strain>
    </source>
</reference>
<dbReference type="CDD" id="cd19481">
    <property type="entry name" value="RecA-like_protease"/>
    <property type="match status" value="1"/>
</dbReference>
<gene>
    <name evidence="3" type="ORF">EDB81DRAFT_635432</name>
</gene>
<keyword evidence="4" id="KW-1185">Reference proteome</keyword>
<dbReference type="InterPro" id="IPR003959">
    <property type="entry name" value="ATPase_AAA_core"/>
</dbReference>
<dbReference type="SUPFAM" id="SSF52540">
    <property type="entry name" value="P-loop containing nucleoside triphosphate hydrolases"/>
    <property type="match status" value="1"/>
</dbReference>